<reference evidence="1" key="1">
    <citation type="submission" date="2022-08" db="EMBL/GenBank/DDBJ databases">
        <authorList>
            <person name="Deng Y."/>
            <person name="Han X.-F."/>
            <person name="Zhang Y.-Q."/>
        </authorList>
    </citation>
    <scope>NUCLEOTIDE SEQUENCE</scope>
    <source>
        <strain evidence="1">CPCC 205763</strain>
    </source>
</reference>
<accession>A0ABT2GTM6</accession>
<evidence type="ECO:0000313" key="2">
    <source>
        <dbReference type="Proteomes" id="UP001165584"/>
    </source>
</evidence>
<keyword evidence="2" id="KW-1185">Reference proteome</keyword>
<protein>
    <submittedName>
        <fullName evidence="1">Uncharacterized protein</fullName>
    </submittedName>
</protein>
<dbReference type="EMBL" id="JANLCM010000002">
    <property type="protein sequence ID" value="MCS5719576.1"/>
    <property type="molecule type" value="Genomic_DNA"/>
</dbReference>
<proteinExistence type="predicted"/>
<dbReference type="RefSeq" id="WP_259509067.1">
    <property type="nucleotide sequence ID" value="NZ_JANLCM010000002.1"/>
</dbReference>
<sequence length="100" mass="11011">MGTNKRYGDSLDARTIKRLAEKDIRPRIQSLPPLIVNAEEDPPTKAAEPVPVTAWVPVSAGVVQIEATAEEWNRTAVRISWTENGVGCGAWVYLGAIKRR</sequence>
<dbReference type="Proteomes" id="UP001165584">
    <property type="component" value="Unassembled WGS sequence"/>
</dbReference>
<name>A0ABT2GTM6_9MICO</name>
<evidence type="ECO:0000313" key="1">
    <source>
        <dbReference type="EMBL" id="MCS5719576.1"/>
    </source>
</evidence>
<organism evidence="1 2">
    <name type="scientific">Herbiconiux aconitum</name>
    <dbReference type="NCBI Taxonomy" id="2970913"/>
    <lineage>
        <taxon>Bacteria</taxon>
        <taxon>Bacillati</taxon>
        <taxon>Actinomycetota</taxon>
        <taxon>Actinomycetes</taxon>
        <taxon>Micrococcales</taxon>
        <taxon>Microbacteriaceae</taxon>
        <taxon>Herbiconiux</taxon>
    </lineage>
</organism>
<comment type="caution">
    <text evidence="1">The sequence shown here is derived from an EMBL/GenBank/DDBJ whole genome shotgun (WGS) entry which is preliminary data.</text>
</comment>
<gene>
    <name evidence="1" type="ORF">N1027_15685</name>
</gene>